<evidence type="ECO:0000313" key="2">
    <source>
        <dbReference type="Proteomes" id="UP000215483"/>
    </source>
</evidence>
<dbReference type="EMBL" id="MCGQ01000042">
    <property type="protein sequence ID" value="OXY89640.1"/>
    <property type="molecule type" value="Genomic_DNA"/>
</dbReference>
<dbReference type="Proteomes" id="UP000215483">
    <property type="component" value="Unassembled WGS sequence"/>
</dbReference>
<keyword evidence="2" id="KW-1185">Reference proteome</keyword>
<sequence length="95" mass="10340">MHVWPGVPAGRAGGELLGRGALFSKSGRISVHSMMRGPEGQWLVLEGPGLYGVRVYRFGSGPAAPARRDEAVRRIGDGEDIEMPTDLESYVIDMW</sequence>
<name>A0A233S1X9_STRDA</name>
<gene>
    <name evidence="1" type="ORF">BEK98_37105</name>
</gene>
<comment type="caution">
    <text evidence="1">The sequence shown here is derived from an EMBL/GenBank/DDBJ whole genome shotgun (WGS) entry which is preliminary data.</text>
</comment>
<organism evidence="1 2">
    <name type="scientific">Streptomyces diastatochromogenes</name>
    <dbReference type="NCBI Taxonomy" id="42236"/>
    <lineage>
        <taxon>Bacteria</taxon>
        <taxon>Bacillati</taxon>
        <taxon>Actinomycetota</taxon>
        <taxon>Actinomycetes</taxon>
        <taxon>Kitasatosporales</taxon>
        <taxon>Streptomycetaceae</taxon>
        <taxon>Streptomyces</taxon>
    </lineage>
</organism>
<accession>A0A233S1X9</accession>
<reference evidence="1 2" key="1">
    <citation type="submission" date="2016-07" db="EMBL/GenBank/DDBJ databases">
        <title>Draft genome of Streptomyces diastatochromogenes.</title>
        <authorList>
            <person name="Podduturi R."/>
            <person name="Lukassen M.B."/>
            <person name="Clausen N."/>
            <person name="Nielsen J.L."/>
            <person name="Jorgensen N.O."/>
        </authorList>
    </citation>
    <scope>NUCLEOTIDE SEQUENCE [LARGE SCALE GENOMIC DNA]</scope>
    <source>
        <strain evidence="1 2">DSM 40608</strain>
    </source>
</reference>
<evidence type="ECO:0000313" key="1">
    <source>
        <dbReference type="EMBL" id="OXY89640.1"/>
    </source>
</evidence>
<dbReference type="AlphaFoldDB" id="A0A233S1X9"/>
<protein>
    <submittedName>
        <fullName evidence="1">Uncharacterized protein</fullName>
    </submittedName>
</protein>
<proteinExistence type="predicted"/>